<proteinExistence type="inferred from homology"/>
<keyword evidence="6" id="KW-1003">Cell membrane</keyword>
<dbReference type="GO" id="GO:0005829">
    <property type="term" value="C:cytosol"/>
    <property type="evidence" value="ECO:0007669"/>
    <property type="project" value="TreeGrafter"/>
</dbReference>
<gene>
    <name evidence="6" type="primary">era</name>
    <name evidence="11" type="ORF">DEJ51_10635</name>
</gene>
<dbReference type="AlphaFoldDB" id="A0A5P2DPC0"/>
<dbReference type="FunFam" id="3.30.300.20:FF:000003">
    <property type="entry name" value="GTPase Era"/>
    <property type="match status" value="1"/>
</dbReference>
<dbReference type="GO" id="GO:0003924">
    <property type="term" value="F:GTPase activity"/>
    <property type="evidence" value="ECO:0007669"/>
    <property type="project" value="UniProtKB-UniRule"/>
</dbReference>
<comment type="similarity">
    <text evidence="1 6 7 8">Belongs to the TRAFAC class TrmE-Era-EngA-EngB-Septin-like GTPase superfamily. Era GTPase family.</text>
</comment>
<evidence type="ECO:0000256" key="2">
    <source>
        <dbReference type="ARBA" id="ARBA00020484"/>
    </source>
</evidence>
<dbReference type="PROSITE" id="PS51713">
    <property type="entry name" value="G_ERA"/>
    <property type="match status" value="1"/>
</dbReference>
<evidence type="ECO:0000313" key="12">
    <source>
        <dbReference type="Proteomes" id="UP000324101"/>
    </source>
</evidence>
<dbReference type="GO" id="GO:0000028">
    <property type="term" value="P:ribosomal small subunit assembly"/>
    <property type="evidence" value="ECO:0007669"/>
    <property type="project" value="TreeGrafter"/>
</dbReference>
<dbReference type="Pfam" id="PF07650">
    <property type="entry name" value="KH_2"/>
    <property type="match status" value="1"/>
</dbReference>
<evidence type="ECO:0000313" key="11">
    <source>
        <dbReference type="EMBL" id="QES54629.1"/>
    </source>
</evidence>
<dbReference type="SUPFAM" id="SSF54814">
    <property type="entry name" value="Prokaryotic type KH domain (KH-domain type II)"/>
    <property type="match status" value="1"/>
</dbReference>
<feature type="domain" description="KH type-2" evidence="9">
    <location>
        <begin position="540"/>
        <end position="622"/>
    </location>
</feature>
<dbReference type="PROSITE" id="PS50823">
    <property type="entry name" value="KH_TYPE_2"/>
    <property type="match status" value="1"/>
</dbReference>
<keyword evidence="5 6" id="KW-0342">GTP-binding</keyword>
<dbReference type="Pfam" id="PF01926">
    <property type="entry name" value="MMR_HSR1"/>
    <property type="match status" value="1"/>
</dbReference>
<dbReference type="NCBIfam" id="TIGR00231">
    <property type="entry name" value="small_GTP"/>
    <property type="match status" value="1"/>
</dbReference>
<feature type="binding site" evidence="6">
    <location>
        <begin position="454"/>
        <end position="457"/>
    </location>
    <ligand>
        <name>GTP</name>
        <dbReference type="ChEBI" id="CHEBI:37565"/>
    </ligand>
</feature>
<comment type="subcellular location">
    <subcellularLocation>
        <location evidence="6">Cytoplasm</location>
    </subcellularLocation>
    <subcellularLocation>
        <location evidence="6">Cell membrane</location>
        <topology evidence="6">Peripheral membrane protein</topology>
    </subcellularLocation>
</comment>
<dbReference type="InterPro" id="IPR005662">
    <property type="entry name" value="GTPase_Era-like"/>
</dbReference>
<feature type="binding site" evidence="6">
    <location>
        <begin position="391"/>
        <end position="395"/>
    </location>
    <ligand>
        <name>GTP</name>
        <dbReference type="ChEBI" id="CHEBI:37565"/>
    </ligand>
</feature>
<feature type="region of interest" description="G5" evidence="7">
    <location>
        <begin position="488"/>
        <end position="490"/>
    </location>
</feature>
<feature type="region of interest" description="G2" evidence="7">
    <location>
        <begin position="370"/>
        <end position="374"/>
    </location>
</feature>
<evidence type="ECO:0000256" key="8">
    <source>
        <dbReference type="RuleBase" id="RU003761"/>
    </source>
</evidence>
<keyword evidence="6" id="KW-0699">rRNA-binding</keyword>
<dbReference type="InterPro" id="IPR005225">
    <property type="entry name" value="Small_GTP-bd"/>
</dbReference>
<dbReference type="NCBIfam" id="TIGR00436">
    <property type="entry name" value="era"/>
    <property type="match status" value="1"/>
</dbReference>
<keyword evidence="3 6" id="KW-0547">Nucleotide-binding</keyword>
<comment type="subunit">
    <text evidence="6">Monomer.</text>
</comment>
<dbReference type="HAMAP" id="MF_00367">
    <property type="entry name" value="GTPase_Era"/>
    <property type="match status" value="1"/>
</dbReference>
<keyword evidence="4 6" id="KW-0694">RNA-binding</keyword>
<keyword evidence="6" id="KW-0963">Cytoplasm</keyword>
<dbReference type="EMBL" id="CP029189">
    <property type="protein sequence ID" value="QES54629.1"/>
    <property type="molecule type" value="Genomic_DNA"/>
</dbReference>
<dbReference type="SUPFAM" id="SSF52540">
    <property type="entry name" value="P-loop containing nucleoside triphosphate hydrolases"/>
    <property type="match status" value="1"/>
</dbReference>
<dbReference type="Gene3D" id="3.30.300.20">
    <property type="match status" value="1"/>
</dbReference>
<dbReference type="Proteomes" id="UP000324101">
    <property type="component" value="Chromosome"/>
</dbReference>
<dbReference type="PANTHER" id="PTHR42698">
    <property type="entry name" value="GTPASE ERA"/>
    <property type="match status" value="1"/>
</dbReference>
<evidence type="ECO:0000256" key="4">
    <source>
        <dbReference type="ARBA" id="ARBA00022884"/>
    </source>
</evidence>
<sequence length="636" mass="67909">MRGRSGPAPLRRLLGLRALRTGRAGVVVLLGGIALGGTAGTAKAADNGQWSVAPVANTVGQRPYFYLAAAPGQSVADAVTLTNRTDRPRTFRLYAADAYNTARDGGFALRGPDEPRLATAAWAKLDRERVTVAARSSVSVRFTVAVPDRAEPGDHPGAVVALEERPAGAADTGRGIGVQQAVAARLYLRVTGPTAPALVVRDVTVKRRGSGADISYTLHNIGNVTLRPRATLTATGVLGRPLLARELGRPPAELLPGQEVRLAARWEGAPRAEWAEVTVRARADGTTAQGRAGLADHPSLTGVPALAAVIWSALGAASGRMARMSDRSPETTAPHRAGFACFVGRPNAGKSTLTNALVGTKVAITSNRPQTTRHTVRGIVHRPDAQLVLVDTPGLHKPRTLLGERLNDVVRTTWAEVDVIGFCLPADQKLGPGDKFIAKELAGIKKTPKIAIITKTDLVESKQLAEQLLAVHQLGAELGFEWAEIVPVSAVGDTQVQLLADLIAPLLPESPPLYPEGDLTDEPEMVMVAELIREAALEGVRDELPHSIAVVVEEMIPRENRPADRPLLDIHANVYIERPSQKGIIIGPKGSRLKEVGMKSRKHIEALLGTPVFLDLHVKVAKDWQRDPKQLRKLGF</sequence>
<dbReference type="InterPro" id="IPR004044">
    <property type="entry name" value="KH_dom_type_2"/>
</dbReference>
<dbReference type="PANTHER" id="PTHR42698:SF1">
    <property type="entry name" value="GTPASE ERA, MITOCHONDRIAL"/>
    <property type="match status" value="1"/>
</dbReference>
<dbReference type="InterPro" id="IPR030388">
    <property type="entry name" value="G_ERA_dom"/>
</dbReference>
<organism evidence="11 12">
    <name type="scientific">Streptomyces venezuelae</name>
    <dbReference type="NCBI Taxonomy" id="54571"/>
    <lineage>
        <taxon>Bacteria</taxon>
        <taxon>Bacillati</taxon>
        <taxon>Actinomycetota</taxon>
        <taxon>Actinomycetes</taxon>
        <taxon>Kitasatosporales</taxon>
        <taxon>Streptomycetaceae</taxon>
        <taxon>Streptomyces</taxon>
    </lineage>
</organism>
<evidence type="ECO:0000259" key="9">
    <source>
        <dbReference type="PROSITE" id="PS50823"/>
    </source>
</evidence>
<dbReference type="GO" id="GO:0070181">
    <property type="term" value="F:small ribosomal subunit rRNA binding"/>
    <property type="evidence" value="ECO:0007669"/>
    <property type="project" value="UniProtKB-UniRule"/>
</dbReference>
<evidence type="ECO:0000256" key="7">
    <source>
        <dbReference type="PROSITE-ProRule" id="PRU01050"/>
    </source>
</evidence>
<protein>
    <recommendedName>
        <fullName evidence="2 6">GTPase Era</fullName>
    </recommendedName>
</protein>
<evidence type="ECO:0000256" key="5">
    <source>
        <dbReference type="ARBA" id="ARBA00023134"/>
    </source>
</evidence>
<dbReference type="NCBIfam" id="NF000908">
    <property type="entry name" value="PRK00089.1"/>
    <property type="match status" value="1"/>
</dbReference>
<dbReference type="Gene3D" id="3.40.50.300">
    <property type="entry name" value="P-loop containing nucleotide triphosphate hydrolases"/>
    <property type="match status" value="1"/>
</dbReference>
<dbReference type="InterPro" id="IPR009019">
    <property type="entry name" value="KH_sf_prok-type"/>
</dbReference>
<feature type="binding site" evidence="6">
    <location>
        <begin position="344"/>
        <end position="351"/>
    </location>
    <ligand>
        <name>GTP</name>
        <dbReference type="ChEBI" id="CHEBI:37565"/>
    </ligand>
</feature>
<evidence type="ECO:0000256" key="6">
    <source>
        <dbReference type="HAMAP-Rule" id="MF_00367"/>
    </source>
</evidence>
<keyword evidence="6" id="KW-0690">Ribosome biogenesis</keyword>
<accession>A0A5P2DPC0</accession>
<feature type="region of interest" description="G1" evidence="7">
    <location>
        <begin position="344"/>
        <end position="351"/>
    </location>
</feature>
<dbReference type="InterPro" id="IPR015946">
    <property type="entry name" value="KH_dom-like_a/b"/>
</dbReference>
<evidence type="ECO:0000256" key="1">
    <source>
        <dbReference type="ARBA" id="ARBA00007921"/>
    </source>
</evidence>
<dbReference type="InterPro" id="IPR006073">
    <property type="entry name" value="GTP-bd"/>
</dbReference>
<dbReference type="CDD" id="cd22534">
    <property type="entry name" value="KH-II_Era"/>
    <property type="match status" value="1"/>
</dbReference>
<keyword evidence="6" id="KW-0472">Membrane</keyword>
<name>A0A5P2DPC0_STRVZ</name>
<dbReference type="OrthoDB" id="9805918at2"/>
<feature type="region of interest" description="G3" evidence="7">
    <location>
        <begin position="391"/>
        <end position="394"/>
    </location>
</feature>
<dbReference type="GO" id="GO:0005525">
    <property type="term" value="F:GTP binding"/>
    <property type="evidence" value="ECO:0007669"/>
    <property type="project" value="UniProtKB-UniRule"/>
</dbReference>
<feature type="domain" description="Era-type G" evidence="10">
    <location>
        <begin position="336"/>
        <end position="509"/>
    </location>
</feature>
<comment type="function">
    <text evidence="6">An essential GTPase that binds both GDP and GTP, with rapid nucleotide exchange. Plays a role in 16S rRNA processing and 30S ribosomal subunit biogenesis and possibly also in cell cycle regulation and energy metabolism.</text>
</comment>
<evidence type="ECO:0000256" key="3">
    <source>
        <dbReference type="ARBA" id="ARBA00022741"/>
    </source>
</evidence>
<dbReference type="GO" id="GO:0005886">
    <property type="term" value="C:plasma membrane"/>
    <property type="evidence" value="ECO:0007669"/>
    <property type="project" value="UniProtKB-SubCell"/>
</dbReference>
<dbReference type="GO" id="GO:0043024">
    <property type="term" value="F:ribosomal small subunit binding"/>
    <property type="evidence" value="ECO:0007669"/>
    <property type="project" value="TreeGrafter"/>
</dbReference>
<reference evidence="11 12" key="1">
    <citation type="submission" date="2018-05" db="EMBL/GenBank/DDBJ databases">
        <title>Streptomyces venezuelae.</title>
        <authorList>
            <person name="Kim W."/>
            <person name="Lee N."/>
            <person name="Cho B.-K."/>
        </authorList>
    </citation>
    <scope>NUCLEOTIDE SEQUENCE [LARGE SCALE GENOMIC DNA]</scope>
    <source>
        <strain evidence="11 12">ATCC 21018</strain>
    </source>
</reference>
<dbReference type="CDD" id="cd04163">
    <property type="entry name" value="Era"/>
    <property type="match status" value="1"/>
</dbReference>
<evidence type="ECO:0000259" key="10">
    <source>
        <dbReference type="PROSITE" id="PS51713"/>
    </source>
</evidence>
<feature type="region of interest" description="G4" evidence="7">
    <location>
        <begin position="454"/>
        <end position="457"/>
    </location>
</feature>
<dbReference type="InterPro" id="IPR027417">
    <property type="entry name" value="P-loop_NTPase"/>
</dbReference>